<feature type="repeat" description="Cell wall-binding" evidence="2">
    <location>
        <begin position="43"/>
        <end position="62"/>
    </location>
</feature>
<dbReference type="Pfam" id="PF19127">
    <property type="entry name" value="Choline_bind_3"/>
    <property type="match status" value="1"/>
</dbReference>
<dbReference type="STRING" id="36745.CLSAP_11590"/>
<dbReference type="SUPFAM" id="SSF69360">
    <property type="entry name" value="Cell wall binding repeat"/>
    <property type="match status" value="2"/>
</dbReference>
<dbReference type="EMBL" id="CP004121">
    <property type="protein sequence ID" value="AGF54931.1"/>
    <property type="molecule type" value="Genomic_DNA"/>
</dbReference>
<dbReference type="Proteomes" id="UP000011728">
    <property type="component" value="Chromosome"/>
</dbReference>
<dbReference type="RefSeq" id="WP_015391256.1">
    <property type="nucleotide sequence ID" value="NC_020291.1"/>
</dbReference>
<evidence type="ECO:0000313" key="3">
    <source>
        <dbReference type="EMBL" id="AGF54931.1"/>
    </source>
</evidence>
<accession>M1MJA4</accession>
<keyword evidence="1" id="KW-0677">Repeat</keyword>
<organism evidence="3 4">
    <name type="scientific">Clostridium saccharoperbutylacetonicum N1-4(HMT)</name>
    <dbReference type="NCBI Taxonomy" id="931276"/>
    <lineage>
        <taxon>Bacteria</taxon>
        <taxon>Bacillati</taxon>
        <taxon>Bacillota</taxon>
        <taxon>Clostridia</taxon>
        <taxon>Eubacteriales</taxon>
        <taxon>Clostridiaceae</taxon>
        <taxon>Clostridium</taxon>
    </lineage>
</organism>
<proteinExistence type="predicted"/>
<sequence length="353" mass="39782">MIKKLVCSVIATISIIMLIPIGASAEWKSDNHGWWYTEGSSYITGWKQINNLWYYFGADGYMQKGWIKDGAWWYYLKDNGVMATGKISIKDKTYEFYDNGRWKNNYLPSRESLKDNSMKPSAKTLEETSDFSWFEEHGNKYFKILGGIYAYGGWNIDGDLYVFDKNGVLQKGEYTGQSGNKYLLGEDGKFVKGITYPEDELWVETALTTKSTTDKNDVKLDDSNMMNLNDPYSKDLAAGNGTTILQALDYKLENKKSKPKIEGKTLYCKVKQSIYLGNIKVSSENSKSSALPNLMVMASSTDENVVYSAVDLGLEDGFYKNIYPKIEAYKAGKATITISVNGAKTTFDVIVTE</sequence>
<dbReference type="PATRIC" id="fig|931276.5.peg.1112"/>
<protein>
    <submittedName>
        <fullName evidence="3">Cell wall binding repeat-containing protein</fullName>
    </submittedName>
</protein>
<dbReference type="HOGENOM" id="CLU_786861_0_0_9"/>
<dbReference type="Gene3D" id="2.10.270.10">
    <property type="entry name" value="Cholin Binding"/>
    <property type="match status" value="1"/>
</dbReference>
<dbReference type="OrthoDB" id="1893458at2"/>
<evidence type="ECO:0000256" key="2">
    <source>
        <dbReference type="PROSITE-ProRule" id="PRU00591"/>
    </source>
</evidence>
<evidence type="ECO:0000256" key="1">
    <source>
        <dbReference type="ARBA" id="ARBA00022737"/>
    </source>
</evidence>
<name>M1MJA4_9CLOT</name>
<dbReference type="KEGG" id="csr:Cspa_c11550"/>
<dbReference type="Gene3D" id="2.10.270.20">
    <property type="match status" value="1"/>
</dbReference>
<feature type="repeat" description="Cell wall-binding" evidence="2">
    <location>
        <begin position="63"/>
        <end position="82"/>
    </location>
</feature>
<dbReference type="InterPro" id="IPR018337">
    <property type="entry name" value="Cell_wall/Cho-bd_repeat"/>
</dbReference>
<gene>
    <name evidence="3" type="ORF">Cspa_c11550</name>
</gene>
<dbReference type="eggNOG" id="COG5263">
    <property type="taxonomic scope" value="Bacteria"/>
</dbReference>
<dbReference type="PROSITE" id="PS51170">
    <property type="entry name" value="CW"/>
    <property type="match status" value="2"/>
</dbReference>
<dbReference type="AlphaFoldDB" id="M1MJA4"/>
<reference evidence="3 4" key="1">
    <citation type="submission" date="2013-02" db="EMBL/GenBank/DDBJ databases">
        <title>Genome sequence of Clostridium saccharoperbutylacetonicum N1-4(HMT).</title>
        <authorList>
            <person name="Poehlein A."/>
            <person name="Daniel R."/>
        </authorList>
    </citation>
    <scope>NUCLEOTIDE SEQUENCE [LARGE SCALE GENOMIC DNA]</scope>
    <source>
        <strain evidence="4">N1-4(HMT)</strain>
    </source>
</reference>
<evidence type="ECO:0000313" key="4">
    <source>
        <dbReference type="Proteomes" id="UP000011728"/>
    </source>
</evidence>
<keyword evidence="4" id="KW-1185">Reference proteome</keyword>